<name>A0A6H5IXD9_9HYME</name>
<dbReference type="AlphaFoldDB" id="A0A6H5IXD9"/>
<proteinExistence type="predicted"/>
<keyword evidence="2" id="KW-1185">Reference proteome</keyword>
<reference evidence="1 2" key="1">
    <citation type="submission" date="2020-02" db="EMBL/GenBank/DDBJ databases">
        <authorList>
            <person name="Ferguson B K."/>
        </authorList>
    </citation>
    <scope>NUCLEOTIDE SEQUENCE [LARGE SCALE GENOMIC DNA]</scope>
</reference>
<evidence type="ECO:0000313" key="2">
    <source>
        <dbReference type="Proteomes" id="UP000479190"/>
    </source>
</evidence>
<organism evidence="1 2">
    <name type="scientific">Trichogramma brassicae</name>
    <dbReference type="NCBI Taxonomy" id="86971"/>
    <lineage>
        <taxon>Eukaryota</taxon>
        <taxon>Metazoa</taxon>
        <taxon>Ecdysozoa</taxon>
        <taxon>Arthropoda</taxon>
        <taxon>Hexapoda</taxon>
        <taxon>Insecta</taxon>
        <taxon>Pterygota</taxon>
        <taxon>Neoptera</taxon>
        <taxon>Endopterygota</taxon>
        <taxon>Hymenoptera</taxon>
        <taxon>Apocrita</taxon>
        <taxon>Proctotrupomorpha</taxon>
        <taxon>Chalcidoidea</taxon>
        <taxon>Trichogrammatidae</taxon>
        <taxon>Trichogramma</taxon>
    </lineage>
</organism>
<protein>
    <submittedName>
        <fullName evidence="1">Uncharacterized protein</fullName>
    </submittedName>
</protein>
<sequence>MRDPRHDRDRFFKITFLIEHDDVFTKLRIGASRKFFRVSSARVDTPKSSDDDERGPPVELTARTDKSTCGLSSDLSCCCRDSYYGAAANTTAAALWRGGRAGRAARYIVRLRCVCCRCYIIYGATLSDYAATSLRTTTIVSVYIYIYSKWCSSGSTVTAPSLLAASIVFISCCHYSARSYYHYCYNDHTYMIHLRASTTTTAIYYAHSNDIAYI</sequence>
<accession>A0A6H5IXD9</accession>
<evidence type="ECO:0000313" key="1">
    <source>
        <dbReference type="EMBL" id="CAB0041487.1"/>
    </source>
</evidence>
<gene>
    <name evidence="1" type="ORF">TBRA_LOCUS13155</name>
</gene>
<dbReference type="Proteomes" id="UP000479190">
    <property type="component" value="Unassembled WGS sequence"/>
</dbReference>
<dbReference type="EMBL" id="CADCXV010001116">
    <property type="protein sequence ID" value="CAB0041487.1"/>
    <property type="molecule type" value="Genomic_DNA"/>
</dbReference>